<dbReference type="EMBL" id="UOFP01000294">
    <property type="protein sequence ID" value="VAW89843.1"/>
    <property type="molecule type" value="Genomic_DNA"/>
</dbReference>
<dbReference type="GO" id="GO:0020037">
    <property type="term" value="F:heme binding"/>
    <property type="evidence" value="ECO:0007669"/>
    <property type="project" value="TreeGrafter"/>
</dbReference>
<dbReference type="InterPro" id="IPR008331">
    <property type="entry name" value="Ferritin_DPS_dom"/>
</dbReference>
<keyword evidence="1" id="KW-0409">Iron storage</keyword>
<organism evidence="4">
    <name type="scientific">hydrothermal vent metagenome</name>
    <dbReference type="NCBI Taxonomy" id="652676"/>
    <lineage>
        <taxon>unclassified sequences</taxon>
        <taxon>metagenomes</taxon>
        <taxon>ecological metagenomes</taxon>
    </lineage>
</organism>
<dbReference type="InterPro" id="IPR009078">
    <property type="entry name" value="Ferritin-like_SF"/>
</dbReference>
<reference evidence="4" key="1">
    <citation type="submission" date="2018-06" db="EMBL/GenBank/DDBJ databases">
        <authorList>
            <person name="Zhirakovskaya E."/>
        </authorList>
    </citation>
    <scope>NUCLEOTIDE SEQUENCE</scope>
</reference>
<feature type="domain" description="Ferritin-like diiron" evidence="3">
    <location>
        <begin position="1"/>
        <end position="145"/>
    </location>
</feature>
<evidence type="ECO:0000256" key="2">
    <source>
        <dbReference type="ARBA" id="ARBA00023004"/>
    </source>
</evidence>
<dbReference type="GO" id="GO:0006826">
    <property type="term" value="P:iron ion transport"/>
    <property type="evidence" value="ECO:0007669"/>
    <property type="project" value="InterPro"/>
</dbReference>
<evidence type="ECO:0000259" key="3">
    <source>
        <dbReference type="PROSITE" id="PS50905"/>
    </source>
</evidence>
<dbReference type="GO" id="GO:0006879">
    <property type="term" value="P:intracellular iron ion homeostasis"/>
    <property type="evidence" value="ECO:0007669"/>
    <property type="project" value="UniProtKB-KW"/>
</dbReference>
<dbReference type="PANTHER" id="PTHR30295">
    <property type="entry name" value="BACTERIOFERRITIN"/>
    <property type="match status" value="1"/>
</dbReference>
<evidence type="ECO:0000313" key="4">
    <source>
        <dbReference type="EMBL" id="VAW89843.1"/>
    </source>
</evidence>
<protein>
    <recommendedName>
        <fullName evidence="3">Ferritin-like diiron domain-containing protein</fullName>
    </recommendedName>
</protein>
<evidence type="ECO:0000256" key="1">
    <source>
        <dbReference type="ARBA" id="ARBA00022434"/>
    </source>
</evidence>
<dbReference type="GO" id="GO:0005829">
    <property type="term" value="C:cytosol"/>
    <property type="evidence" value="ECO:0007669"/>
    <property type="project" value="TreeGrafter"/>
</dbReference>
<dbReference type="InterPro" id="IPR012347">
    <property type="entry name" value="Ferritin-like"/>
</dbReference>
<dbReference type="PRINTS" id="PR00601">
    <property type="entry name" value="BACFERRITIN"/>
</dbReference>
<dbReference type="Pfam" id="PF00210">
    <property type="entry name" value="Ferritin"/>
    <property type="match status" value="1"/>
</dbReference>
<dbReference type="Gene3D" id="1.20.1260.10">
    <property type="match status" value="1"/>
</dbReference>
<accession>A0A3B0ZP12</accession>
<proteinExistence type="predicted"/>
<dbReference type="InterPro" id="IPR009040">
    <property type="entry name" value="Ferritin-like_diiron"/>
</dbReference>
<dbReference type="PANTHER" id="PTHR30295:SF1">
    <property type="entry name" value="DNA PROTECTION DURING STARVATION PROTEIN"/>
    <property type="match status" value="1"/>
</dbReference>
<dbReference type="GO" id="GO:0004322">
    <property type="term" value="F:ferroxidase activity"/>
    <property type="evidence" value="ECO:0007669"/>
    <property type="project" value="TreeGrafter"/>
</dbReference>
<dbReference type="GO" id="GO:0008199">
    <property type="term" value="F:ferric iron binding"/>
    <property type="evidence" value="ECO:0007669"/>
    <property type="project" value="InterPro"/>
</dbReference>
<keyword evidence="2" id="KW-0408">Iron</keyword>
<dbReference type="PROSITE" id="PS50905">
    <property type="entry name" value="FERRITIN_LIKE"/>
    <property type="match status" value="1"/>
</dbReference>
<dbReference type="SUPFAM" id="SSF47240">
    <property type="entry name" value="Ferritin-like"/>
    <property type="match status" value="1"/>
</dbReference>
<gene>
    <name evidence="4" type="ORF">MNBD_GAMMA18-46</name>
</gene>
<dbReference type="InterPro" id="IPR002024">
    <property type="entry name" value="Bacterioferritin"/>
</dbReference>
<name>A0A3B0ZP12_9ZZZZ</name>
<dbReference type="AlphaFoldDB" id="A0A3B0ZP12"/>
<sequence length="148" mass="16883">MTQDPVVLGYLGRALSFELSAVQHYLSLAKLLELRGMPQAGEKFRHESLTEMEHVERLIGRMLALGVSPNSSCLKRPRLNGALPELIKHISDLEGEIIEFYEQAVSYCSHRQDHENRIFFALLLKDEQQHATELNSWWQGVVAEEPIS</sequence>